<name>X1C5A6_9ZZZZ</name>
<feature type="domain" description="Amidohydrolase-related" evidence="2">
    <location>
        <begin position="3"/>
        <end position="92"/>
    </location>
</feature>
<dbReference type="InterPro" id="IPR006680">
    <property type="entry name" value="Amidohydro-rel"/>
</dbReference>
<reference evidence="3" key="1">
    <citation type="journal article" date="2014" name="Front. Microbiol.">
        <title>High frequency of phylogenetically diverse reductive dehalogenase-homologous genes in deep subseafloor sedimentary metagenomes.</title>
        <authorList>
            <person name="Kawai M."/>
            <person name="Futagami T."/>
            <person name="Toyoda A."/>
            <person name="Takaki Y."/>
            <person name="Nishi S."/>
            <person name="Hori S."/>
            <person name="Arai W."/>
            <person name="Tsubouchi T."/>
            <person name="Morono Y."/>
            <person name="Uchiyama I."/>
            <person name="Ito T."/>
            <person name="Fujiyama A."/>
            <person name="Inagaki F."/>
            <person name="Takami H."/>
        </authorList>
    </citation>
    <scope>NUCLEOTIDE SEQUENCE</scope>
    <source>
        <strain evidence="3">Expedition CK06-06</strain>
    </source>
</reference>
<comment type="caution">
    <text evidence="3">The sequence shown here is derived from an EMBL/GenBank/DDBJ whole genome shotgun (WGS) entry which is preliminary data.</text>
</comment>
<gene>
    <name evidence="3" type="ORF">S01H4_22609</name>
</gene>
<dbReference type="InterPro" id="IPR050287">
    <property type="entry name" value="MTA/SAH_deaminase"/>
</dbReference>
<dbReference type="SUPFAM" id="SSF51338">
    <property type="entry name" value="Composite domain of metallo-dependent hydrolases"/>
    <property type="match status" value="1"/>
</dbReference>
<dbReference type="Pfam" id="PF01979">
    <property type="entry name" value="Amidohydro_1"/>
    <property type="match status" value="1"/>
</dbReference>
<dbReference type="GO" id="GO:0016810">
    <property type="term" value="F:hydrolase activity, acting on carbon-nitrogen (but not peptide) bonds"/>
    <property type="evidence" value="ECO:0007669"/>
    <property type="project" value="InterPro"/>
</dbReference>
<evidence type="ECO:0000259" key="2">
    <source>
        <dbReference type="Pfam" id="PF01979"/>
    </source>
</evidence>
<proteinExistence type="predicted"/>
<sequence length="134" mass="14403">GELRQCLLIHRIKSGIESMPVDDVLWMATRGGAQILGRDDVGSIEVGKAADIILIDTKKLGYAGGMHDPVATLLFSGNSHIVDTTIVNGKILVQDGKLLNLDEASIWEMWDVGCGMWDITSAVGPTSFMTLSSM</sequence>
<dbReference type="PANTHER" id="PTHR43794:SF11">
    <property type="entry name" value="AMIDOHYDROLASE-RELATED DOMAIN-CONTAINING PROTEIN"/>
    <property type="match status" value="1"/>
</dbReference>
<dbReference type="AlphaFoldDB" id="X1C5A6"/>
<dbReference type="EMBL" id="BART01010386">
    <property type="protein sequence ID" value="GAG88492.1"/>
    <property type="molecule type" value="Genomic_DNA"/>
</dbReference>
<dbReference type="Gene3D" id="2.30.40.10">
    <property type="entry name" value="Urease, subunit C, domain 1"/>
    <property type="match status" value="1"/>
</dbReference>
<dbReference type="PANTHER" id="PTHR43794">
    <property type="entry name" value="AMINOHYDROLASE SSNA-RELATED"/>
    <property type="match status" value="1"/>
</dbReference>
<evidence type="ECO:0000313" key="3">
    <source>
        <dbReference type="EMBL" id="GAG88492.1"/>
    </source>
</evidence>
<evidence type="ECO:0000256" key="1">
    <source>
        <dbReference type="ARBA" id="ARBA00022801"/>
    </source>
</evidence>
<accession>X1C5A6</accession>
<dbReference type="InterPro" id="IPR011059">
    <property type="entry name" value="Metal-dep_hydrolase_composite"/>
</dbReference>
<organism evidence="3">
    <name type="scientific">marine sediment metagenome</name>
    <dbReference type="NCBI Taxonomy" id="412755"/>
    <lineage>
        <taxon>unclassified sequences</taxon>
        <taxon>metagenomes</taxon>
        <taxon>ecological metagenomes</taxon>
    </lineage>
</organism>
<protein>
    <recommendedName>
        <fullName evidence="2">Amidohydrolase-related domain-containing protein</fullName>
    </recommendedName>
</protein>
<keyword evidence="1" id="KW-0378">Hydrolase</keyword>
<feature type="non-terminal residue" evidence="3">
    <location>
        <position position="1"/>
    </location>
</feature>